<keyword evidence="1" id="KW-0472">Membrane</keyword>
<keyword evidence="1" id="KW-1133">Transmembrane helix</keyword>
<dbReference type="RefSeq" id="WP_160335270.1">
    <property type="nucleotide sequence ID" value="NZ_WSRP01000016.1"/>
</dbReference>
<evidence type="ECO:0000256" key="1">
    <source>
        <dbReference type="SAM" id="Phobius"/>
    </source>
</evidence>
<dbReference type="EMBL" id="WSRP01000016">
    <property type="protein sequence ID" value="MVX56840.1"/>
    <property type="molecule type" value="Genomic_DNA"/>
</dbReference>
<accession>A0A6L6YGM2</accession>
<feature type="transmembrane region" description="Helical" evidence="1">
    <location>
        <begin position="122"/>
        <end position="140"/>
    </location>
</feature>
<organism evidence="2 3">
    <name type="scientific">Parasutterella muris</name>
    <dbReference type="NCBI Taxonomy" id="2565572"/>
    <lineage>
        <taxon>Bacteria</taxon>
        <taxon>Pseudomonadati</taxon>
        <taxon>Pseudomonadota</taxon>
        <taxon>Betaproteobacteria</taxon>
        <taxon>Burkholderiales</taxon>
        <taxon>Sutterellaceae</taxon>
        <taxon>Parasutterella</taxon>
    </lineage>
</organism>
<protein>
    <submittedName>
        <fullName evidence="2">Uncharacterized protein</fullName>
    </submittedName>
</protein>
<feature type="transmembrane region" description="Helical" evidence="1">
    <location>
        <begin position="94"/>
        <end position="116"/>
    </location>
</feature>
<keyword evidence="3" id="KW-1185">Reference proteome</keyword>
<sequence length="152" mass="17992">MKLSAKDCRYIHDVLLGRYVRAEDEKEKEIFFELKKKFEGPNGMGLRGPDRVVEFEESWRNQLAELREKEAEGDEKIKNLHGYYLTFSENSWKFVFGMIQVVLIFSLLGAVLYTIASMPSEWAVWAPIPIAFCLFLWEYSGRCFSGWFWRKR</sequence>
<evidence type="ECO:0000313" key="3">
    <source>
        <dbReference type="Proteomes" id="UP000472580"/>
    </source>
</evidence>
<keyword evidence="1" id="KW-0812">Transmembrane</keyword>
<evidence type="ECO:0000313" key="2">
    <source>
        <dbReference type="EMBL" id="MVX56840.1"/>
    </source>
</evidence>
<dbReference type="Proteomes" id="UP000472580">
    <property type="component" value="Unassembled WGS sequence"/>
</dbReference>
<name>A0A6L6YGM2_9BURK</name>
<gene>
    <name evidence="2" type="ORF">E5987_06400</name>
</gene>
<dbReference type="AlphaFoldDB" id="A0A6L6YGM2"/>
<reference evidence="2 3" key="1">
    <citation type="submission" date="2019-12" db="EMBL/GenBank/DDBJ databases">
        <title>Microbes associate with the intestines of laboratory mice.</title>
        <authorList>
            <person name="Navarre W."/>
            <person name="Wong E."/>
        </authorList>
    </citation>
    <scope>NUCLEOTIDE SEQUENCE [LARGE SCALE GENOMIC DNA]</scope>
    <source>
        <strain evidence="2 3">NM82_D38</strain>
    </source>
</reference>
<proteinExistence type="predicted"/>
<comment type="caution">
    <text evidence="2">The sequence shown here is derived from an EMBL/GenBank/DDBJ whole genome shotgun (WGS) entry which is preliminary data.</text>
</comment>